<gene>
    <name evidence="2" type="ORF">DXX93_18325</name>
</gene>
<keyword evidence="1" id="KW-0812">Transmembrane</keyword>
<protein>
    <submittedName>
        <fullName evidence="2">Uncharacterized protein</fullName>
    </submittedName>
</protein>
<dbReference type="RefSeq" id="WP_116009370.1">
    <property type="nucleotide sequence ID" value="NZ_QUOU01000001.1"/>
</dbReference>
<organism evidence="2 3">
    <name type="scientific">Thalassotalea euphylliae</name>
    <dbReference type="NCBI Taxonomy" id="1655234"/>
    <lineage>
        <taxon>Bacteria</taxon>
        <taxon>Pseudomonadati</taxon>
        <taxon>Pseudomonadota</taxon>
        <taxon>Gammaproteobacteria</taxon>
        <taxon>Alteromonadales</taxon>
        <taxon>Colwelliaceae</taxon>
        <taxon>Thalassotalea</taxon>
    </lineage>
</organism>
<keyword evidence="1" id="KW-0472">Membrane</keyword>
<comment type="caution">
    <text evidence="2">The sequence shown here is derived from an EMBL/GenBank/DDBJ whole genome shotgun (WGS) entry which is preliminary data.</text>
</comment>
<evidence type="ECO:0000313" key="2">
    <source>
        <dbReference type="EMBL" id="REL28332.1"/>
    </source>
</evidence>
<accession>A0A3E0TWM1</accession>
<evidence type="ECO:0000313" key="3">
    <source>
        <dbReference type="Proteomes" id="UP000256478"/>
    </source>
</evidence>
<name>A0A3E0TWM1_9GAMM</name>
<keyword evidence="1" id="KW-1133">Transmembrane helix</keyword>
<dbReference type="OrthoDB" id="9888438at2"/>
<reference evidence="2 3" key="1">
    <citation type="submission" date="2018-08" db="EMBL/GenBank/DDBJ databases">
        <title>Thalassotalea euphylliae genome.</title>
        <authorList>
            <person name="Summers S."/>
            <person name="Rice S.A."/>
            <person name="Freckelton M.L."/>
            <person name="Nedved B.T."/>
            <person name="Hadfield M.G."/>
        </authorList>
    </citation>
    <scope>NUCLEOTIDE SEQUENCE [LARGE SCALE GENOMIC DNA]</scope>
    <source>
        <strain evidence="2 3">H1</strain>
    </source>
</reference>
<dbReference type="EMBL" id="QUOU01000001">
    <property type="protein sequence ID" value="REL28332.1"/>
    <property type="molecule type" value="Genomic_DNA"/>
</dbReference>
<proteinExistence type="predicted"/>
<evidence type="ECO:0000256" key="1">
    <source>
        <dbReference type="SAM" id="Phobius"/>
    </source>
</evidence>
<dbReference type="AlphaFoldDB" id="A0A3E0TWM1"/>
<dbReference type="Proteomes" id="UP000256478">
    <property type="component" value="Unassembled WGS sequence"/>
</dbReference>
<sequence>MSGFDEQLKWRIASADSSLEHCSAPALAEDIWRLHQLRQMSKMVAIAVFATLVAISLWWYHHGQSAVTMPDYIIQSHLYEQQLAQYADVELSESHSAIMANWHHELSVIDQTIERGKGNLYNVELWQRRTNLLKLMVEFYSRPLDLYEI</sequence>
<feature type="transmembrane region" description="Helical" evidence="1">
    <location>
        <begin position="43"/>
        <end position="60"/>
    </location>
</feature>